<evidence type="ECO:0000313" key="8">
    <source>
        <dbReference type="Proteomes" id="UP000630923"/>
    </source>
</evidence>
<dbReference type="PROSITE" id="PS00194">
    <property type="entry name" value="THIOREDOXIN_1"/>
    <property type="match status" value="1"/>
</dbReference>
<comment type="subcellular location">
    <subcellularLocation>
        <location evidence="1">Cell envelope</location>
    </subcellularLocation>
</comment>
<dbReference type="EMBL" id="BNCI01000001">
    <property type="protein sequence ID" value="GHF14383.1"/>
    <property type="molecule type" value="Genomic_DNA"/>
</dbReference>
<comment type="caution">
    <text evidence="7">The sequence shown here is derived from an EMBL/GenBank/DDBJ whole genome shotgun (WGS) entry which is preliminary data.</text>
</comment>
<comment type="similarity">
    <text evidence="2">Belongs to the thioredoxin family. DsbE subfamily.</text>
</comment>
<dbReference type="Pfam" id="PF08534">
    <property type="entry name" value="Redoxin"/>
    <property type="match status" value="1"/>
</dbReference>
<evidence type="ECO:0000313" key="7">
    <source>
        <dbReference type="EMBL" id="GHF14383.1"/>
    </source>
</evidence>
<keyword evidence="4" id="KW-1015">Disulfide bond</keyword>
<dbReference type="GO" id="GO:0030288">
    <property type="term" value="C:outer membrane-bounded periplasmic space"/>
    <property type="evidence" value="ECO:0007669"/>
    <property type="project" value="InterPro"/>
</dbReference>
<dbReference type="InterPro" id="IPR013740">
    <property type="entry name" value="Redoxin"/>
</dbReference>
<reference evidence="7" key="2">
    <citation type="submission" date="2020-09" db="EMBL/GenBank/DDBJ databases">
        <authorList>
            <person name="Sun Q."/>
            <person name="Kim S."/>
        </authorList>
    </citation>
    <scope>NUCLEOTIDE SEQUENCE</scope>
    <source>
        <strain evidence="7">KCTC 42590</strain>
    </source>
</reference>
<dbReference type="AlphaFoldDB" id="A0A919E316"/>
<dbReference type="InterPro" id="IPR036249">
    <property type="entry name" value="Thioredoxin-like_sf"/>
</dbReference>
<feature type="domain" description="Thioredoxin" evidence="6">
    <location>
        <begin position="33"/>
        <end position="175"/>
    </location>
</feature>
<dbReference type="PANTHER" id="PTHR42852:SF6">
    <property type="entry name" value="THIOL:DISULFIDE INTERCHANGE PROTEIN DSBE"/>
    <property type="match status" value="1"/>
</dbReference>
<keyword evidence="8" id="KW-1185">Reference proteome</keyword>
<organism evidence="7 8">
    <name type="scientific">Kordiimonas sediminis</name>
    <dbReference type="NCBI Taxonomy" id="1735581"/>
    <lineage>
        <taxon>Bacteria</taxon>
        <taxon>Pseudomonadati</taxon>
        <taxon>Pseudomonadota</taxon>
        <taxon>Alphaproteobacteria</taxon>
        <taxon>Kordiimonadales</taxon>
        <taxon>Kordiimonadaceae</taxon>
        <taxon>Kordiimonas</taxon>
    </lineage>
</organism>
<dbReference type="Proteomes" id="UP000630923">
    <property type="component" value="Unassembled WGS sequence"/>
</dbReference>
<evidence type="ECO:0000256" key="5">
    <source>
        <dbReference type="ARBA" id="ARBA00023284"/>
    </source>
</evidence>
<dbReference type="InterPro" id="IPR050553">
    <property type="entry name" value="Thioredoxin_ResA/DsbE_sf"/>
</dbReference>
<dbReference type="InterPro" id="IPR013766">
    <property type="entry name" value="Thioredoxin_domain"/>
</dbReference>
<dbReference type="GO" id="GO:0017004">
    <property type="term" value="P:cytochrome complex assembly"/>
    <property type="evidence" value="ECO:0007669"/>
    <property type="project" value="UniProtKB-KW"/>
</dbReference>
<keyword evidence="5" id="KW-0676">Redox-active center</keyword>
<evidence type="ECO:0000256" key="2">
    <source>
        <dbReference type="ARBA" id="ARBA00007758"/>
    </source>
</evidence>
<accession>A0A919E316</accession>
<evidence type="ECO:0000256" key="3">
    <source>
        <dbReference type="ARBA" id="ARBA00022748"/>
    </source>
</evidence>
<name>A0A919E316_9PROT</name>
<evidence type="ECO:0000256" key="1">
    <source>
        <dbReference type="ARBA" id="ARBA00004196"/>
    </source>
</evidence>
<sequence>MNRFVPLLIVVFLVVLFAAMMGGDRNPQELKSVLIGKEAPAFDLESVIEGQEGLSNTALATGDPIIVNFFASWCVPCRAEHENLMKLAETYKVPVYGIAYKDKVTASRAFLEELGNPYVQTGADLSGIVGIDFGVTGVPETFVIDGDGVIRYRHWGPVIGTAVEDKILPELEKAR</sequence>
<gene>
    <name evidence="7" type="primary">dsbE</name>
    <name evidence="7" type="ORF">GCM10017044_05590</name>
</gene>
<dbReference type="PROSITE" id="PS51352">
    <property type="entry name" value="THIOREDOXIN_2"/>
    <property type="match status" value="1"/>
</dbReference>
<proteinExistence type="inferred from homology"/>
<dbReference type="CDD" id="cd03010">
    <property type="entry name" value="TlpA_like_DsbE"/>
    <property type="match status" value="1"/>
</dbReference>
<dbReference type="InterPro" id="IPR017937">
    <property type="entry name" value="Thioredoxin_CS"/>
</dbReference>
<evidence type="ECO:0000259" key="6">
    <source>
        <dbReference type="PROSITE" id="PS51352"/>
    </source>
</evidence>
<dbReference type="PANTHER" id="PTHR42852">
    <property type="entry name" value="THIOL:DISULFIDE INTERCHANGE PROTEIN DSBE"/>
    <property type="match status" value="1"/>
</dbReference>
<dbReference type="SUPFAM" id="SSF52833">
    <property type="entry name" value="Thioredoxin-like"/>
    <property type="match status" value="1"/>
</dbReference>
<reference evidence="7" key="1">
    <citation type="journal article" date="2014" name="Int. J. Syst. Evol. Microbiol.">
        <title>Complete genome sequence of Corynebacterium casei LMG S-19264T (=DSM 44701T), isolated from a smear-ripened cheese.</title>
        <authorList>
            <consortium name="US DOE Joint Genome Institute (JGI-PGF)"/>
            <person name="Walter F."/>
            <person name="Albersmeier A."/>
            <person name="Kalinowski J."/>
            <person name="Ruckert C."/>
        </authorList>
    </citation>
    <scope>NUCLEOTIDE SEQUENCE</scope>
    <source>
        <strain evidence="7">KCTC 42590</strain>
    </source>
</reference>
<evidence type="ECO:0000256" key="4">
    <source>
        <dbReference type="ARBA" id="ARBA00023157"/>
    </source>
</evidence>
<protein>
    <submittedName>
        <fullName evidence="7">Thiol:disulfide interchange protein DsbE</fullName>
    </submittedName>
</protein>
<dbReference type="InterPro" id="IPR004799">
    <property type="entry name" value="Periplasmic_diS_OxRdtase_DsbE"/>
</dbReference>
<dbReference type="GO" id="GO:0015036">
    <property type="term" value="F:disulfide oxidoreductase activity"/>
    <property type="evidence" value="ECO:0007669"/>
    <property type="project" value="InterPro"/>
</dbReference>
<dbReference type="NCBIfam" id="TIGR00385">
    <property type="entry name" value="dsbE"/>
    <property type="match status" value="1"/>
</dbReference>
<dbReference type="Gene3D" id="3.40.30.10">
    <property type="entry name" value="Glutaredoxin"/>
    <property type="match status" value="1"/>
</dbReference>
<keyword evidence="3" id="KW-0201">Cytochrome c-type biogenesis</keyword>
<dbReference type="RefSeq" id="WP_191250026.1">
    <property type="nucleotide sequence ID" value="NZ_BNCI01000001.1"/>
</dbReference>